<name>A0A6M3M7S5_9ZZZZ</name>
<evidence type="ECO:0000313" key="1">
    <source>
        <dbReference type="EMBL" id="QJB03827.1"/>
    </source>
</evidence>
<dbReference type="AlphaFoldDB" id="A0A6M3M7S5"/>
<accession>A0A6M3M7S5</accession>
<gene>
    <name evidence="1" type="ORF">MM171B00543_0016</name>
</gene>
<dbReference type="EMBL" id="MT143862">
    <property type="protein sequence ID" value="QJB03827.1"/>
    <property type="molecule type" value="Genomic_DNA"/>
</dbReference>
<proteinExistence type="predicted"/>
<protein>
    <submittedName>
        <fullName evidence="1">Uncharacterized protein</fullName>
    </submittedName>
</protein>
<sequence length="118" mass="12767">MTQIMFLSTTSTTVAYGTGITTLGVQFLPAWAPPIEYIGTTTPWLAYFFNCTSSGGDIIGGGIRKCVRSNHVRTYGRKASLGAGGEVVSFRTRVEVPEKADKPMILLTYRAVGETTRP</sequence>
<organism evidence="1">
    <name type="scientific">viral metagenome</name>
    <dbReference type="NCBI Taxonomy" id="1070528"/>
    <lineage>
        <taxon>unclassified sequences</taxon>
        <taxon>metagenomes</taxon>
        <taxon>organismal metagenomes</taxon>
    </lineage>
</organism>
<reference evidence="1" key="1">
    <citation type="submission" date="2020-03" db="EMBL/GenBank/DDBJ databases">
        <title>The deep terrestrial virosphere.</title>
        <authorList>
            <person name="Holmfeldt K."/>
            <person name="Nilsson E."/>
            <person name="Simone D."/>
            <person name="Lopez-Fernandez M."/>
            <person name="Wu X."/>
            <person name="de Brujin I."/>
            <person name="Lundin D."/>
            <person name="Andersson A."/>
            <person name="Bertilsson S."/>
            <person name="Dopson M."/>
        </authorList>
    </citation>
    <scope>NUCLEOTIDE SEQUENCE</scope>
    <source>
        <strain evidence="1">MM171B00543</strain>
    </source>
</reference>